<evidence type="ECO:0000313" key="2">
    <source>
        <dbReference type="EMBL" id="GCA67876.1"/>
    </source>
</evidence>
<sequence length="157" mass="17852">MKNYYTYIKITLVVLLLGFIVFDMRRDPISNAQIDTVEKAVVSVSDFKDASPSENRMVKRFYGLNPKDYEGAILYAPSDNMDAKELFLIKLTDVSQSDAVQDAIEERLDTQKKSFEGYGAEQTKLLKDHVLEVKGNYILYYVGGNTSKVRQAFLDSL</sequence>
<dbReference type="AlphaFoldDB" id="A0A391P6F9"/>
<keyword evidence="3" id="KW-1185">Reference proteome</keyword>
<organism evidence="2 3">
    <name type="scientific">Mediterraneibacter butyricigenes</name>
    <dbReference type="NCBI Taxonomy" id="2316025"/>
    <lineage>
        <taxon>Bacteria</taxon>
        <taxon>Bacillati</taxon>
        <taxon>Bacillota</taxon>
        <taxon>Clostridia</taxon>
        <taxon>Lachnospirales</taxon>
        <taxon>Lachnospiraceae</taxon>
        <taxon>Mediterraneibacter</taxon>
    </lineage>
</organism>
<keyword evidence="1" id="KW-0812">Transmembrane</keyword>
<evidence type="ECO:0008006" key="4">
    <source>
        <dbReference type="Google" id="ProtNLM"/>
    </source>
</evidence>
<dbReference type="InterPro" id="IPR025648">
    <property type="entry name" value="DUF4358"/>
</dbReference>
<reference evidence="3" key="1">
    <citation type="submission" date="2018-09" db="EMBL/GenBank/DDBJ databases">
        <title>Draft Genome Sequence of Mediterraneibacter sp. KCTC 15684.</title>
        <authorList>
            <person name="Kim J.S."/>
            <person name="Han K.I."/>
            <person name="Suh M.K."/>
            <person name="Lee K.C."/>
            <person name="Eom M.K."/>
            <person name="Lee J.H."/>
            <person name="Park S.H."/>
            <person name="Kang S.W."/>
            <person name="Park J.E."/>
            <person name="Oh B.S."/>
            <person name="Yu S.Y."/>
            <person name="Choi S.H."/>
            <person name="Lee D.H."/>
            <person name="Yoon H."/>
            <person name="Kim B."/>
            <person name="Yang S.J."/>
            <person name="Lee J.S."/>
        </authorList>
    </citation>
    <scope>NUCLEOTIDE SEQUENCE [LARGE SCALE GENOMIC DNA]</scope>
    <source>
        <strain evidence="3">KCTC 15684</strain>
    </source>
</reference>
<protein>
    <recommendedName>
        <fullName evidence="4">DUF4358 domain-containing protein</fullName>
    </recommendedName>
</protein>
<dbReference type="RefSeq" id="WP_119298498.1">
    <property type="nucleotide sequence ID" value="NZ_BHGK01000001.1"/>
</dbReference>
<name>A0A391P6F9_9FIRM</name>
<keyword evidence="1" id="KW-0472">Membrane</keyword>
<feature type="transmembrane region" description="Helical" evidence="1">
    <location>
        <begin position="6"/>
        <end position="24"/>
    </location>
</feature>
<accession>A0A391P6F9</accession>
<proteinExistence type="predicted"/>
<keyword evidence="1" id="KW-1133">Transmembrane helix</keyword>
<dbReference type="EMBL" id="BHGK01000001">
    <property type="protein sequence ID" value="GCA67876.1"/>
    <property type="molecule type" value="Genomic_DNA"/>
</dbReference>
<gene>
    <name evidence="2" type="ORF">KGMB01110_23120</name>
</gene>
<dbReference type="Pfam" id="PF14270">
    <property type="entry name" value="DUF4358"/>
    <property type="match status" value="1"/>
</dbReference>
<comment type="caution">
    <text evidence="2">The sequence shown here is derived from an EMBL/GenBank/DDBJ whole genome shotgun (WGS) entry which is preliminary data.</text>
</comment>
<dbReference type="Proteomes" id="UP000265643">
    <property type="component" value="Unassembled WGS sequence"/>
</dbReference>
<evidence type="ECO:0000256" key="1">
    <source>
        <dbReference type="SAM" id="Phobius"/>
    </source>
</evidence>
<evidence type="ECO:0000313" key="3">
    <source>
        <dbReference type="Proteomes" id="UP000265643"/>
    </source>
</evidence>